<feature type="compositionally biased region" description="Basic residues" evidence="1">
    <location>
        <begin position="253"/>
        <end position="267"/>
    </location>
</feature>
<dbReference type="EMBL" id="FRDL01000010">
    <property type="protein sequence ID" value="SHN74792.1"/>
    <property type="molecule type" value="Genomic_DNA"/>
</dbReference>
<name>A0A1M7TVP5_9RHOB</name>
<dbReference type="AlphaFoldDB" id="A0A1M7TVP5"/>
<evidence type="ECO:0000256" key="1">
    <source>
        <dbReference type="SAM" id="MobiDB-lite"/>
    </source>
</evidence>
<feature type="region of interest" description="Disordered" evidence="1">
    <location>
        <begin position="215"/>
        <end position="267"/>
    </location>
</feature>
<feature type="compositionally biased region" description="Low complexity" evidence="1">
    <location>
        <begin position="174"/>
        <end position="188"/>
    </location>
</feature>
<accession>A0A1M7TVP5</accession>
<sequence>MRPRAPRAGACRARRWRSRRAGLASGGCERHPGARRRRGWDAAALGPASRGAAPGARRRKRLRVRDERAPWAPALGPRGAGPRGLQAPMPPLPRAGRMWRHRAPCDLVPSRAGGCRMPRSAVCRPRPHARGGVGRSGGRENEAVNPTQNDLAPSRAGASAPGDGKRRSGRRGRAPAGPADAALAARRPGPGPWRALRFRLHAPSASRPARRIVRANRPPDMVLAGRTCDDRAMPRRSDAAPRALIPRREGISCRKRPPPGVRRRACS</sequence>
<gene>
    <name evidence="2" type="ORF">SAMN05216200_110107</name>
</gene>
<evidence type="ECO:0000313" key="3">
    <source>
        <dbReference type="Proteomes" id="UP000184066"/>
    </source>
</evidence>
<feature type="region of interest" description="Disordered" evidence="1">
    <location>
        <begin position="1"/>
        <end position="91"/>
    </location>
</feature>
<organism evidence="2 3">
    <name type="scientific">Oceanicella actignis</name>
    <dbReference type="NCBI Taxonomy" id="1189325"/>
    <lineage>
        <taxon>Bacteria</taxon>
        <taxon>Pseudomonadati</taxon>
        <taxon>Pseudomonadota</taxon>
        <taxon>Alphaproteobacteria</taxon>
        <taxon>Rhodobacterales</taxon>
        <taxon>Paracoccaceae</taxon>
        <taxon>Oceanicella</taxon>
    </lineage>
</organism>
<keyword evidence="3" id="KW-1185">Reference proteome</keyword>
<dbReference type="Proteomes" id="UP000184066">
    <property type="component" value="Unassembled WGS sequence"/>
</dbReference>
<feature type="compositionally biased region" description="Low complexity" evidence="1">
    <location>
        <begin position="41"/>
        <end position="55"/>
    </location>
</feature>
<dbReference type="STRING" id="1189325.SAMN04488119_101527"/>
<feature type="compositionally biased region" description="Basic and acidic residues" evidence="1">
    <location>
        <begin position="227"/>
        <end position="239"/>
    </location>
</feature>
<reference evidence="2 3" key="1">
    <citation type="submission" date="2016-12" db="EMBL/GenBank/DDBJ databases">
        <authorList>
            <person name="Song W.-J."/>
            <person name="Kurnit D.M."/>
        </authorList>
    </citation>
    <scope>NUCLEOTIDE SEQUENCE [LARGE SCALE GENOMIC DNA]</scope>
    <source>
        <strain evidence="2 3">CGMCC 1.10808</strain>
    </source>
</reference>
<evidence type="ECO:0000313" key="2">
    <source>
        <dbReference type="EMBL" id="SHN74792.1"/>
    </source>
</evidence>
<proteinExistence type="predicted"/>
<feature type="compositionally biased region" description="Low complexity" evidence="1">
    <location>
        <begin position="1"/>
        <end position="11"/>
    </location>
</feature>
<feature type="region of interest" description="Disordered" evidence="1">
    <location>
        <begin position="119"/>
        <end position="188"/>
    </location>
</feature>
<protein>
    <submittedName>
        <fullName evidence="2">Uncharacterized protein</fullName>
    </submittedName>
</protein>